<dbReference type="GO" id="GO:0003677">
    <property type="term" value="F:DNA binding"/>
    <property type="evidence" value="ECO:0007669"/>
    <property type="project" value="InterPro"/>
</dbReference>
<protein>
    <submittedName>
        <fullName evidence="3">RepB homolog</fullName>
    </submittedName>
</protein>
<dbReference type="EMBL" id="U59416">
    <property type="protein sequence ID" value="AAB02938.1"/>
    <property type="molecule type" value="Genomic_DNA"/>
</dbReference>
<geneLocation type="plasmid" evidence="3">
    <name>unnamed</name>
</geneLocation>
<keyword evidence="2" id="KW-0235">DNA replication</keyword>
<evidence type="ECO:0000256" key="2">
    <source>
        <dbReference type="ARBA" id="ARBA00022705"/>
    </source>
</evidence>
<keyword evidence="3" id="KW-0614">Plasmid</keyword>
<accession>Q46140</accession>
<organism evidence="3">
    <name type="scientific">Clostridium sp. MCF-1</name>
    <dbReference type="NCBI Taxonomy" id="48257"/>
    <lineage>
        <taxon>Bacteria</taxon>
        <taxon>Bacillati</taxon>
        <taxon>Bacillota</taxon>
        <taxon>Clostridia</taxon>
        <taxon>Eubacteriales</taxon>
        <taxon>Clostridiaceae</taxon>
        <taxon>Clostridium</taxon>
    </lineage>
</organism>
<sequence length="227" mass="27129">MVFSRPDVEKWKKRLDLCNKYWLMDKYEMQKIKDFQKTNLCLDKFCNNCKKVKQASRMSKYIPEIEPYRENLYHLTLTLPNCTGVELRYTYDKMAKAFKRLIRYLTGNLEWKGLDFSNWGYKGSVRSLEVTFKGDSYHPHFHVALWLTGQNFLGEYENTNVYSYDFRNGFGELKQLFCEQEILIQKIWYLLLNGQKVTKDSIDSLKLGYSCILHQFIDSDYKQLLST</sequence>
<name>Q46140_9CLOT</name>
<comment type="similarity">
    <text evidence="1">Belongs to the Gram-positive plasmids replication protein type 1 family.</text>
</comment>
<evidence type="ECO:0000313" key="3">
    <source>
        <dbReference type="EMBL" id="AAB02938.1"/>
    </source>
</evidence>
<dbReference type="InterPro" id="IPR000989">
    <property type="entry name" value="Rep"/>
</dbReference>
<reference evidence="3" key="1">
    <citation type="submission" date="1996-05" db="EMBL/GenBank/DDBJ databases">
        <authorList>
            <person name="Chen T."/>
            <person name="Leschine S.B."/>
        </authorList>
    </citation>
    <scope>NUCLEOTIDE SEQUENCE</scope>
    <source>
        <strain evidence="3">MCF-1</strain>
        <plasmid evidence="3">unnamed</plasmid>
    </source>
</reference>
<dbReference type="Pfam" id="PF01446">
    <property type="entry name" value="Rep_1"/>
    <property type="match status" value="1"/>
</dbReference>
<evidence type="ECO:0000256" key="1">
    <source>
        <dbReference type="ARBA" id="ARBA00008909"/>
    </source>
</evidence>
<proteinExistence type="inferred from homology"/>
<dbReference type="GO" id="GO:0006260">
    <property type="term" value="P:DNA replication"/>
    <property type="evidence" value="ECO:0007669"/>
    <property type="project" value="UniProtKB-KW"/>
</dbReference>
<dbReference type="AlphaFoldDB" id="Q46140"/>
<gene>
    <name evidence="3" type="primary">repb</name>
</gene>